<dbReference type="Proteomes" id="UP001139502">
    <property type="component" value="Unassembled WGS sequence"/>
</dbReference>
<evidence type="ECO:0000313" key="5">
    <source>
        <dbReference type="Proteomes" id="UP001139502"/>
    </source>
</evidence>
<dbReference type="InterPro" id="IPR029061">
    <property type="entry name" value="THDP-binding"/>
</dbReference>
<reference evidence="4" key="1">
    <citation type="submission" date="2022-06" db="EMBL/GenBank/DDBJ databases">
        <title>Rothia sp. isolated from sandalwood seedling.</title>
        <authorList>
            <person name="Tuikhar N."/>
            <person name="Kirdat K."/>
            <person name="Thorat V."/>
            <person name="Swetha P."/>
            <person name="Padma S."/>
            <person name="Sundararaj R."/>
            <person name="Yadav A."/>
        </authorList>
    </citation>
    <scope>NUCLEOTIDE SEQUENCE</scope>
    <source>
        <strain evidence="4">AR01</strain>
    </source>
</reference>
<protein>
    <submittedName>
        <fullName evidence="4">Thiamine pyrophosphate-dependent enzyme</fullName>
    </submittedName>
</protein>
<evidence type="ECO:0000256" key="2">
    <source>
        <dbReference type="SAM" id="MobiDB-lite"/>
    </source>
</evidence>
<comment type="similarity">
    <text evidence="1">Belongs to the TPP enzyme family.</text>
</comment>
<dbReference type="GO" id="GO:0000287">
    <property type="term" value="F:magnesium ion binding"/>
    <property type="evidence" value="ECO:0007669"/>
    <property type="project" value="UniProtKB-ARBA"/>
</dbReference>
<dbReference type="SUPFAM" id="SSF52518">
    <property type="entry name" value="Thiamin diphosphate-binding fold (THDP-binding)"/>
    <property type="match status" value="1"/>
</dbReference>
<dbReference type="GO" id="GO:0030976">
    <property type="term" value="F:thiamine pyrophosphate binding"/>
    <property type="evidence" value="ECO:0007669"/>
    <property type="project" value="InterPro"/>
</dbReference>
<name>A0A9X2HML3_9MICC</name>
<gene>
    <name evidence="4" type="ORF">NBM05_14155</name>
</gene>
<comment type="caution">
    <text evidence="4">The sequence shown here is derived from an EMBL/GenBank/DDBJ whole genome shotgun (WGS) entry which is preliminary data.</text>
</comment>
<dbReference type="Pfam" id="PF02775">
    <property type="entry name" value="TPP_enzyme_C"/>
    <property type="match status" value="1"/>
</dbReference>
<dbReference type="GO" id="GO:0003984">
    <property type="term" value="F:acetolactate synthase activity"/>
    <property type="evidence" value="ECO:0007669"/>
    <property type="project" value="TreeGrafter"/>
</dbReference>
<dbReference type="CDD" id="cd00568">
    <property type="entry name" value="TPP_enzymes"/>
    <property type="match status" value="1"/>
</dbReference>
<dbReference type="PANTHER" id="PTHR18968:SF13">
    <property type="entry name" value="ACETOLACTATE SYNTHASE CATALYTIC SUBUNIT, MITOCHONDRIAL"/>
    <property type="match status" value="1"/>
</dbReference>
<dbReference type="GO" id="GO:0005948">
    <property type="term" value="C:acetolactate synthase complex"/>
    <property type="evidence" value="ECO:0007669"/>
    <property type="project" value="TreeGrafter"/>
</dbReference>
<feature type="region of interest" description="Disordered" evidence="2">
    <location>
        <begin position="184"/>
        <end position="212"/>
    </location>
</feature>
<feature type="domain" description="Thiamine pyrophosphate enzyme TPP-binding" evidence="3">
    <location>
        <begin position="17"/>
        <end position="148"/>
    </location>
</feature>
<keyword evidence="5" id="KW-1185">Reference proteome</keyword>
<sequence>MGRLDQLLPVDRVVVTDGGHFIQWPATYLRVESAESLVLVGTQFQSIGLGFPSAPGAVRAAGERTTVLVVGDGGGLMGIADAESFVRTARRGVVVVMNDGAYGAEVHQYGARGLAERPMLLPDLDFAGMLAALGARTRVVERLEDLADLGAWLASGAAGTYVADCRISRTVLAPYLAEVRAQAAGATRGPAGRSPRGASPTPSPSSRSRTAG</sequence>
<dbReference type="GO" id="GO:0050660">
    <property type="term" value="F:flavin adenine dinucleotide binding"/>
    <property type="evidence" value="ECO:0007669"/>
    <property type="project" value="TreeGrafter"/>
</dbReference>
<dbReference type="RefSeq" id="WP_254168782.1">
    <property type="nucleotide sequence ID" value="NZ_JANAFB010000053.1"/>
</dbReference>
<dbReference type="PANTHER" id="PTHR18968">
    <property type="entry name" value="THIAMINE PYROPHOSPHATE ENZYMES"/>
    <property type="match status" value="1"/>
</dbReference>
<dbReference type="EMBL" id="JANAFB010000053">
    <property type="protein sequence ID" value="MCP3427123.1"/>
    <property type="molecule type" value="Genomic_DNA"/>
</dbReference>
<evidence type="ECO:0000259" key="3">
    <source>
        <dbReference type="Pfam" id="PF02775"/>
    </source>
</evidence>
<dbReference type="Gene3D" id="3.40.50.970">
    <property type="match status" value="1"/>
</dbReference>
<dbReference type="GO" id="GO:0009099">
    <property type="term" value="P:L-valine biosynthetic process"/>
    <property type="evidence" value="ECO:0007669"/>
    <property type="project" value="TreeGrafter"/>
</dbReference>
<dbReference type="InterPro" id="IPR011766">
    <property type="entry name" value="TPP_enzyme_TPP-bd"/>
</dbReference>
<dbReference type="GO" id="GO:0009097">
    <property type="term" value="P:isoleucine biosynthetic process"/>
    <property type="evidence" value="ECO:0007669"/>
    <property type="project" value="TreeGrafter"/>
</dbReference>
<organism evidence="4 5">
    <name type="scientific">Rothia santali</name>
    <dbReference type="NCBI Taxonomy" id="2949643"/>
    <lineage>
        <taxon>Bacteria</taxon>
        <taxon>Bacillati</taxon>
        <taxon>Actinomycetota</taxon>
        <taxon>Actinomycetes</taxon>
        <taxon>Micrococcales</taxon>
        <taxon>Micrococcaceae</taxon>
        <taxon>Rothia</taxon>
    </lineage>
</organism>
<dbReference type="AlphaFoldDB" id="A0A9X2HML3"/>
<feature type="compositionally biased region" description="Low complexity" evidence="2">
    <location>
        <begin position="192"/>
        <end position="212"/>
    </location>
</feature>
<dbReference type="InterPro" id="IPR045229">
    <property type="entry name" value="TPP_enz"/>
</dbReference>
<evidence type="ECO:0000313" key="4">
    <source>
        <dbReference type="EMBL" id="MCP3427123.1"/>
    </source>
</evidence>
<evidence type="ECO:0000256" key="1">
    <source>
        <dbReference type="ARBA" id="ARBA00007812"/>
    </source>
</evidence>
<proteinExistence type="inferred from homology"/>
<accession>A0A9X2HML3</accession>